<protein>
    <submittedName>
        <fullName evidence="2">Uncharacterized protein</fullName>
    </submittedName>
</protein>
<accession>A0A9P4A9G3</accession>
<organism evidence="2 3">
    <name type="scientific">Bacteroides caccae</name>
    <dbReference type="NCBI Taxonomy" id="47678"/>
    <lineage>
        <taxon>Bacteria</taxon>
        <taxon>Pseudomonadati</taxon>
        <taxon>Bacteroidota</taxon>
        <taxon>Bacteroidia</taxon>
        <taxon>Bacteroidales</taxon>
        <taxon>Bacteroidaceae</taxon>
        <taxon>Bacteroides</taxon>
    </lineage>
</organism>
<reference evidence="2 3" key="1">
    <citation type="journal article" date="2019" name="Nat. Med.">
        <title>A library of human gut bacterial isolates paired with longitudinal multiomics data enables mechanistic microbiome research.</title>
        <authorList>
            <person name="Poyet M."/>
            <person name="Groussin M."/>
            <person name="Gibbons S.M."/>
            <person name="Avila-Pacheco J."/>
            <person name="Jiang X."/>
            <person name="Kearney S.M."/>
            <person name="Perrotta A.R."/>
            <person name="Berdy B."/>
            <person name="Zhao S."/>
            <person name="Lieberman T.D."/>
            <person name="Swanson P.K."/>
            <person name="Smith M."/>
            <person name="Roesemann S."/>
            <person name="Alexander J.E."/>
            <person name="Rich S.A."/>
            <person name="Livny J."/>
            <person name="Vlamakis H."/>
            <person name="Clish C."/>
            <person name="Bullock K."/>
            <person name="Deik A."/>
            <person name="Scott J."/>
            <person name="Pierce K.A."/>
            <person name="Xavier R.J."/>
            <person name="Alm E.J."/>
        </authorList>
    </citation>
    <scope>NUCLEOTIDE SEQUENCE [LARGE SCALE GENOMIC DNA]</scope>
    <source>
        <strain evidence="2 3">BIOML-A19</strain>
    </source>
</reference>
<proteinExistence type="predicted"/>
<gene>
    <name evidence="2" type="ORF">F2Y31_00370</name>
</gene>
<name>A0A9P4A9G3_9BACE</name>
<feature type="region of interest" description="Disordered" evidence="1">
    <location>
        <begin position="1"/>
        <end position="24"/>
    </location>
</feature>
<dbReference type="AlphaFoldDB" id="A0A9P4A9G3"/>
<dbReference type="RefSeq" id="WP_025076448.1">
    <property type="nucleotide sequence ID" value="NZ_CACRTB010000007.1"/>
</dbReference>
<dbReference type="EMBL" id="VVYD01000001">
    <property type="protein sequence ID" value="KAA5503746.1"/>
    <property type="molecule type" value="Genomic_DNA"/>
</dbReference>
<evidence type="ECO:0000313" key="3">
    <source>
        <dbReference type="Proteomes" id="UP000368418"/>
    </source>
</evidence>
<dbReference type="PROSITE" id="PS51257">
    <property type="entry name" value="PROKAR_LIPOPROTEIN"/>
    <property type="match status" value="1"/>
</dbReference>
<evidence type="ECO:0000256" key="1">
    <source>
        <dbReference type="SAM" id="MobiDB-lite"/>
    </source>
</evidence>
<feature type="compositionally biased region" description="Polar residues" evidence="1">
    <location>
        <begin position="9"/>
        <end position="24"/>
    </location>
</feature>
<sequence length="84" mass="9550">MDKLKDDVMQQSKPGKNHLNTNYSGLPLTCSCRDADLCIIILNKEIMDAIKETSASKKNIKNQEKKSLPLTCIFLFSDFCIRIK</sequence>
<evidence type="ECO:0000313" key="2">
    <source>
        <dbReference type="EMBL" id="KAA5503746.1"/>
    </source>
</evidence>
<comment type="caution">
    <text evidence="2">The sequence shown here is derived from an EMBL/GenBank/DDBJ whole genome shotgun (WGS) entry which is preliminary data.</text>
</comment>
<dbReference type="Proteomes" id="UP000368418">
    <property type="component" value="Unassembled WGS sequence"/>
</dbReference>